<evidence type="ECO:0000313" key="2">
    <source>
        <dbReference type="Proteomes" id="UP000790709"/>
    </source>
</evidence>
<protein>
    <submittedName>
        <fullName evidence="1">Uncharacterized protein</fullName>
    </submittedName>
</protein>
<proteinExistence type="predicted"/>
<evidence type="ECO:0000313" key="1">
    <source>
        <dbReference type="EMBL" id="KAH7918924.1"/>
    </source>
</evidence>
<organism evidence="1 2">
    <name type="scientific">Leucogyrophana mollusca</name>
    <dbReference type="NCBI Taxonomy" id="85980"/>
    <lineage>
        <taxon>Eukaryota</taxon>
        <taxon>Fungi</taxon>
        <taxon>Dikarya</taxon>
        <taxon>Basidiomycota</taxon>
        <taxon>Agaricomycotina</taxon>
        <taxon>Agaricomycetes</taxon>
        <taxon>Agaricomycetidae</taxon>
        <taxon>Boletales</taxon>
        <taxon>Boletales incertae sedis</taxon>
        <taxon>Leucogyrophana</taxon>
    </lineage>
</organism>
<comment type="caution">
    <text evidence="1">The sequence shown here is derived from an EMBL/GenBank/DDBJ whole genome shotgun (WGS) entry which is preliminary data.</text>
</comment>
<accession>A0ACB8B0J3</accession>
<reference evidence="1" key="1">
    <citation type="journal article" date="2021" name="New Phytol.">
        <title>Evolutionary innovations through gain and loss of genes in the ectomycorrhizal Boletales.</title>
        <authorList>
            <person name="Wu G."/>
            <person name="Miyauchi S."/>
            <person name="Morin E."/>
            <person name="Kuo A."/>
            <person name="Drula E."/>
            <person name="Varga T."/>
            <person name="Kohler A."/>
            <person name="Feng B."/>
            <person name="Cao Y."/>
            <person name="Lipzen A."/>
            <person name="Daum C."/>
            <person name="Hundley H."/>
            <person name="Pangilinan J."/>
            <person name="Johnson J."/>
            <person name="Barry K."/>
            <person name="LaButti K."/>
            <person name="Ng V."/>
            <person name="Ahrendt S."/>
            <person name="Min B."/>
            <person name="Choi I.G."/>
            <person name="Park H."/>
            <person name="Plett J.M."/>
            <person name="Magnuson J."/>
            <person name="Spatafora J.W."/>
            <person name="Nagy L.G."/>
            <person name="Henrissat B."/>
            <person name="Grigoriev I.V."/>
            <person name="Yang Z.L."/>
            <person name="Xu J."/>
            <person name="Martin F.M."/>
        </authorList>
    </citation>
    <scope>NUCLEOTIDE SEQUENCE</scope>
    <source>
        <strain evidence="1">KUC20120723A-06</strain>
    </source>
</reference>
<dbReference type="EMBL" id="MU266716">
    <property type="protein sequence ID" value="KAH7918924.1"/>
    <property type="molecule type" value="Genomic_DNA"/>
</dbReference>
<name>A0ACB8B0J3_9AGAM</name>
<keyword evidence="2" id="KW-1185">Reference proteome</keyword>
<sequence length="219" mass="25092">MHDIRERNEIKSRFLSLHLDSVVAFGKLVGCTFNQCVRSFNHTFTVASPPRDRNDPRCHAATLGGTPARTGAMWSELRRHMALGCLMFRGALLWPCSIRRVVDGIGLSHRSGEDLQVWITRGEGQLSQRFRPYTESFASHFDLGCFDHKLQRDMSVLERVGNLPASRTREIPRDQYRLSRLHARHPVVLGKLRQRRPSSLRADAMEDLVTRLHNRRSGP</sequence>
<dbReference type="Proteomes" id="UP000790709">
    <property type="component" value="Unassembled WGS sequence"/>
</dbReference>
<gene>
    <name evidence="1" type="ORF">BV22DRAFT_888945</name>
</gene>